<evidence type="ECO:0000313" key="3">
    <source>
        <dbReference type="Proteomes" id="UP000015105"/>
    </source>
</evidence>
<dbReference type="GO" id="GO:0000055">
    <property type="term" value="P:ribosomal large subunit export from nucleus"/>
    <property type="evidence" value="ECO:0007669"/>
    <property type="project" value="TreeGrafter"/>
</dbReference>
<sequence>CHRYNFIGLCTTIKGAFPKLLESLSVGNAFTEALGCMELRHLGKLIRLVVIPLVKHCPREILEEWTVNLLEPILLECEDRLHDVKPICNKDTVSSQDLNSMAPSSFCRFLLHHNFFEKLRMSFFGYFVDDKAAIKALHFCRYLIQLAVSTNDVRLERLIVDDLLPCLIWRLDNELQCATQSLRHESGSSTDGSVDKELHALCEDLYVYLVKDSDGEDKESRRAENNYTSWLENEMENLRVKAGSAAKELLEGSDWNWEFEDEFQRYLPAYMEMLEQVDSMDVSDERDYLKEEALLQKLRPEFRSKYGINSCEHPYMLTISSLRQQQFYSMNGLIYQREKNKFLSKLIILKPYIKVSDCSSDIIRRLRDKSEIQYELPEWALLPSVDFLHTVLLLWEPVYHPLIRQSHMATLLWIVDHYNKGSNREYVQQVVPATHDFKLHLQPYAYAFFETKLKDNKDDFVKNLLKGELAMEFSDIEDDLIKLSLEWRAEFVEIRHQVYTYSDCLRSLLKDESQKGHLKVLITELETEGFFDTDNASIDWEKERFSELGNQFCGKVFAGHSLPKHFVIRGIMDYRSILSLKDRSQPDAFRFVVGRVCDRWIERCEAVLTSIHLQLYRCLNSHKMSGGKWKSIVKCIIKKHSCHYLFIYLVFVLYVSPVLDGDTIP</sequence>
<evidence type="ECO:0000259" key="1">
    <source>
        <dbReference type="Pfam" id="PF19273"/>
    </source>
</evidence>
<dbReference type="GO" id="GO:0006611">
    <property type="term" value="P:protein export from nucleus"/>
    <property type="evidence" value="ECO:0007669"/>
    <property type="project" value="InterPro"/>
</dbReference>
<dbReference type="GO" id="GO:0005737">
    <property type="term" value="C:cytoplasm"/>
    <property type="evidence" value="ECO:0007669"/>
    <property type="project" value="TreeGrafter"/>
</dbReference>
<dbReference type="Gramene" id="AET6Gv20417200.19">
    <property type="protein sequence ID" value="AET6Gv20417200.19"/>
    <property type="gene ID" value="AET6Gv20417200"/>
</dbReference>
<evidence type="ECO:0000313" key="2">
    <source>
        <dbReference type="EnsemblPlants" id="AET6Gv20417200.19"/>
    </source>
</evidence>
<protein>
    <recommendedName>
        <fullName evidence="1">Exportin-5 C-terminal domain-containing protein</fullName>
    </recommendedName>
</protein>
<dbReference type="GO" id="GO:0005049">
    <property type="term" value="F:nuclear export signal receptor activity"/>
    <property type="evidence" value="ECO:0007669"/>
    <property type="project" value="InterPro"/>
</dbReference>
<dbReference type="PANTHER" id="PTHR11223">
    <property type="entry name" value="EXPORTIN 1/5"/>
    <property type="match status" value="1"/>
</dbReference>
<dbReference type="GO" id="GO:0000056">
    <property type="term" value="P:ribosomal small subunit export from nucleus"/>
    <property type="evidence" value="ECO:0007669"/>
    <property type="project" value="TreeGrafter"/>
</dbReference>
<reference evidence="2" key="3">
    <citation type="journal article" date="2017" name="Nature">
        <title>Genome sequence of the progenitor of the wheat D genome Aegilops tauschii.</title>
        <authorList>
            <person name="Luo M.C."/>
            <person name="Gu Y.Q."/>
            <person name="Puiu D."/>
            <person name="Wang H."/>
            <person name="Twardziok S.O."/>
            <person name="Deal K.R."/>
            <person name="Huo N."/>
            <person name="Zhu T."/>
            <person name="Wang L."/>
            <person name="Wang Y."/>
            <person name="McGuire P.E."/>
            <person name="Liu S."/>
            <person name="Long H."/>
            <person name="Ramasamy R.K."/>
            <person name="Rodriguez J.C."/>
            <person name="Van S.L."/>
            <person name="Yuan L."/>
            <person name="Wang Z."/>
            <person name="Xia Z."/>
            <person name="Xiao L."/>
            <person name="Anderson O.D."/>
            <person name="Ouyang S."/>
            <person name="Liang Y."/>
            <person name="Zimin A.V."/>
            <person name="Pertea G."/>
            <person name="Qi P."/>
            <person name="Bennetzen J.L."/>
            <person name="Dai X."/>
            <person name="Dawson M.W."/>
            <person name="Muller H.G."/>
            <person name="Kugler K."/>
            <person name="Rivarola-Duarte L."/>
            <person name="Spannagl M."/>
            <person name="Mayer K.F.X."/>
            <person name="Lu F.H."/>
            <person name="Bevan M.W."/>
            <person name="Leroy P."/>
            <person name="Li P."/>
            <person name="You F.M."/>
            <person name="Sun Q."/>
            <person name="Liu Z."/>
            <person name="Lyons E."/>
            <person name="Wicker T."/>
            <person name="Salzberg S.L."/>
            <person name="Devos K.M."/>
            <person name="Dvorak J."/>
        </authorList>
    </citation>
    <scope>NUCLEOTIDE SEQUENCE [LARGE SCALE GENOMIC DNA]</scope>
    <source>
        <strain evidence="2">cv. AL8/78</strain>
    </source>
</reference>
<reference evidence="3" key="1">
    <citation type="journal article" date="2014" name="Science">
        <title>Ancient hybridizations among the ancestral genomes of bread wheat.</title>
        <authorList>
            <consortium name="International Wheat Genome Sequencing Consortium,"/>
            <person name="Marcussen T."/>
            <person name="Sandve S.R."/>
            <person name="Heier L."/>
            <person name="Spannagl M."/>
            <person name="Pfeifer M."/>
            <person name="Jakobsen K.S."/>
            <person name="Wulff B.B."/>
            <person name="Steuernagel B."/>
            <person name="Mayer K.F."/>
            <person name="Olsen O.A."/>
        </authorList>
    </citation>
    <scope>NUCLEOTIDE SEQUENCE [LARGE SCALE GENOMIC DNA]</scope>
    <source>
        <strain evidence="3">cv. AL8/78</strain>
    </source>
</reference>
<dbReference type="Proteomes" id="UP000015105">
    <property type="component" value="Chromosome 6D"/>
</dbReference>
<name>A0A453NMA1_AEGTS</name>
<dbReference type="STRING" id="200361.A0A453NMA1"/>
<dbReference type="AlphaFoldDB" id="A0A453NMA1"/>
<reference evidence="2" key="5">
    <citation type="journal article" date="2021" name="G3 (Bethesda)">
        <title>Aegilops tauschii genome assembly Aet v5.0 features greater sequence contiguity and improved annotation.</title>
        <authorList>
            <person name="Wang L."/>
            <person name="Zhu T."/>
            <person name="Rodriguez J.C."/>
            <person name="Deal K.R."/>
            <person name="Dubcovsky J."/>
            <person name="McGuire P.E."/>
            <person name="Lux T."/>
            <person name="Spannagl M."/>
            <person name="Mayer K.F.X."/>
            <person name="Baldrich P."/>
            <person name="Meyers B.C."/>
            <person name="Huo N."/>
            <person name="Gu Y.Q."/>
            <person name="Zhou H."/>
            <person name="Devos K.M."/>
            <person name="Bennetzen J.L."/>
            <person name="Unver T."/>
            <person name="Budak H."/>
            <person name="Gulick P.J."/>
            <person name="Galiba G."/>
            <person name="Kalapos B."/>
            <person name="Nelson D.R."/>
            <person name="Li P."/>
            <person name="You F.M."/>
            <person name="Luo M.C."/>
            <person name="Dvorak J."/>
        </authorList>
    </citation>
    <scope>NUCLEOTIDE SEQUENCE [LARGE SCALE GENOMIC DNA]</scope>
    <source>
        <strain evidence="2">cv. AL8/78</strain>
    </source>
</reference>
<dbReference type="GO" id="GO:0005634">
    <property type="term" value="C:nucleus"/>
    <property type="evidence" value="ECO:0007669"/>
    <property type="project" value="TreeGrafter"/>
</dbReference>
<dbReference type="EnsemblPlants" id="AET6Gv20417200.19">
    <property type="protein sequence ID" value="AET6Gv20417200.19"/>
    <property type="gene ID" value="AET6Gv20417200"/>
</dbReference>
<dbReference type="Gene3D" id="1.25.10.10">
    <property type="entry name" value="Leucine-rich Repeat Variant"/>
    <property type="match status" value="1"/>
</dbReference>
<dbReference type="InterPro" id="IPR045478">
    <property type="entry name" value="Exportin-5_C"/>
</dbReference>
<dbReference type="Pfam" id="PF19273">
    <property type="entry name" value="Exportin-5"/>
    <property type="match status" value="1"/>
</dbReference>
<reference evidence="2" key="4">
    <citation type="submission" date="2019-03" db="UniProtKB">
        <authorList>
            <consortium name="EnsemblPlants"/>
        </authorList>
    </citation>
    <scope>IDENTIFICATION</scope>
</reference>
<accession>A0A453NMA1</accession>
<feature type="domain" description="Exportin-5 C-terminal" evidence="1">
    <location>
        <begin position="4"/>
        <end position="82"/>
    </location>
</feature>
<organism evidence="2 3">
    <name type="scientific">Aegilops tauschii subsp. strangulata</name>
    <name type="common">Goatgrass</name>
    <dbReference type="NCBI Taxonomy" id="200361"/>
    <lineage>
        <taxon>Eukaryota</taxon>
        <taxon>Viridiplantae</taxon>
        <taxon>Streptophyta</taxon>
        <taxon>Embryophyta</taxon>
        <taxon>Tracheophyta</taxon>
        <taxon>Spermatophyta</taxon>
        <taxon>Magnoliopsida</taxon>
        <taxon>Liliopsida</taxon>
        <taxon>Poales</taxon>
        <taxon>Poaceae</taxon>
        <taxon>BOP clade</taxon>
        <taxon>Pooideae</taxon>
        <taxon>Triticodae</taxon>
        <taxon>Triticeae</taxon>
        <taxon>Triticinae</taxon>
        <taxon>Aegilops</taxon>
    </lineage>
</organism>
<dbReference type="PANTHER" id="PTHR11223:SF11">
    <property type="entry name" value="OS11G0519500 PROTEIN"/>
    <property type="match status" value="1"/>
</dbReference>
<dbReference type="InterPro" id="IPR011989">
    <property type="entry name" value="ARM-like"/>
</dbReference>
<proteinExistence type="predicted"/>
<dbReference type="InterPro" id="IPR045065">
    <property type="entry name" value="XPO1/5"/>
</dbReference>
<reference evidence="3" key="2">
    <citation type="journal article" date="2017" name="Nat. Plants">
        <title>The Aegilops tauschii genome reveals multiple impacts of transposons.</title>
        <authorList>
            <person name="Zhao G."/>
            <person name="Zou C."/>
            <person name="Li K."/>
            <person name="Wang K."/>
            <person name="Li T."/>
            <person name="Gao L."/>
            <person name="Zhang X."/>
            <person name="Wang H."/>
            <person name="Yang Z."/>
            <person name="Liu X."/>
            <person name="Jiang W."/>
            <person name="Mao L."/>
            <person name="Kong X."/>
            <person name="Jiao Y."/>
            <person name="Jia J."/>
        </authorList>
    </citation>
    <scope>NUCLEOTIDE SEQUENCE [LARGE SCALE GENOMIC DNA]</scope>
    <source>
        <strain evidence="3">cv. AL8/78</strain>
    </source>
</reference>
<keyword evidence="3" id="KW-1185">Reference proteome</keyword>